<feature type="transmembrane region" description="Helical" evidence="2">
    <location>
        <begin position="279"/>
        <end position="300"/>
    </location>
</feature>
<feature type="transmembrane region" description="Helical" evidence="2">
    <location>
        <begin position="85"/>
        <end position="105"/>
    </location>
</feature>
<evidence type="ECO:0000256" key="1">
    <source>
        <dbReference type="SAM" id="MobiDB-lite"/>
    </source>
</evidence>
<feature type="transmembrane region" description="Helical" evidence="2">
    <location>
        <begin position="306"/>
        <end position="329"/>
    </location>
</feature>
<evidence type="ECO:0008006" key="5">
    <source>
        <dbReference type="Google" id="ProtNLM"/>
    </source>
</evidence>
<feature type="transmembrane region" description="Helical" evidence="2">
    <location>
        <begin position="117"/>
        <end position="134"/>
    </location>
</feature>
<evidence type="ECO:0000256" key="2">
    <source>
        <dbReference type="SAM" id="Phobius"/>
    </source>
</evidence>
<keyword evidence="2" id="KW-1133">Transmembrane helix</keyword>
<reference evidence="3" key="1">
    <citation type="submission" date="2021-02" db="EMBL/GenBank/DDBJ databases">
        <authorList>
            <person name="Dougan E. K."/>
            <person name="Rhodes N."/>
            <person name="Thang M."/>
            <person name="Chan C."/>
        </authorList>
    </citation>
    <scope>NUCLEOTIDE SEQUENCE</scope>
</reference>
<evidence type="ECO:0000313" key="3">
    <source>
        <dbReference type="EMBL" id="CAE7227215.1"/>
    </source>
</evidence>
<dbReference type="AlphaFoldDB" id="A0A812KH91"/>
<feature type="region of interest" description="Disordered" evidence="1">
    <location>
        <begin position="1"/>
        <end position="22"/>
    </location>
</feature>
<dbReference type="OrthoDB" id="427802at2759"/>
<protein>
    <recommendedName>
        <fullName evidence="5">TIR domain-containing protein</fullName>
    </recommendedName>
</protein>
<name>A0A812KH91_9DINO</name>
<feature type="compositionally biased region" description="Basic and acidic residues" evidence="1">
    <location>
        <begin position="1"/>
        <end position="10"/>
    </location>
</feature>
<gene>
    <name evidence="3" type="ORF">SNAT2548_LOCUS8933</name>
</gene>
<organism evidence="3 4">
    <name type="scientific">Symbiodinium natans</name>
    <dbReference type="NCBI Taxonomy" id="878477"/>
    <lineage>
        <taxon>Eukaryota</taxon>
        <taxon>Sar</taxon>
        <taxon>Alveolata</taxon>
        <taxon>Dinophyceae</taxon>
        <taxon>Suessiales</taxon>
        <taxon>Symbiodiniaceae</taxon>
        <taxon>Symbiodinium</taxon>
    </lineage>
</organism>
<feature type="transmembrane region" description="Helical" evidence="2">
    <location>
        <begin position="61"/>
        <end position="79"/>
    </location>
</feature>
<feature type="transmembrane region" description="Helical" evidence="2">
    <location>
        <begin position="189"/>
        <end position="210"/>
    </location>
</feature>
<keyword evidence="2" id="KW-0812">Transmembrane</keyword>
<accession>A0A812KH91</accession>
<proteinExistence type="predicted"/>
<comment type="caution">
    <text evidence="3">The sequence shown here is derived from an EMBL/GenBank/DDBJ whole genome shotgun (WGS) entry which is preliminary data.</text>
</comment>
<dbReference type="EMBL" id="CAJNDS010000670">
    <property type="protein sequence ID" value="CAE7227215.1"/>
    <property type="molecule type" value="Genomic_DNA"/>
</dbReference>
<keyword evidence="2" id="KW-0472">Membrane</keyword>
<sequence length="868" mass="96188">MGQRLAHDLGQEPAQSAEELPLPATIGHLDEARARANKDAEKGCGSGGARGEDGWRLPWGAALRALLILALSALVLYVLENPVSWSTALMMSCAMVPGFAGSYLCSRASSKHSLSTAGFLLCTWLLGLVQADAIQDMETMLTSTLAASLLVNEILHPIQDVWLILLSVQRLSRLQKSAGHEFIPHLKQLFRVVGAVYIFGQVGSVALAFVRPDLVPFIRILQTVLYSFVVWLCIRILFAYREVLQSLHKAREVAERTCDVNDPGCQGLKRARWAMRKETWGVALCFASTLVSFPCARVLIRYGHYGALPWILSFVLLGNTLGTCFLSNAHRQSSRTKPRPRFPCPCAGKSRTATALEEDWQAKVEELSMRGVTARALLRFYKELGKTAMPHYQVGVHTTNDVVRQVIIPRTRERRCAYAELMGGPLQPERMVTHSWRNLFRDLVAAVIADAVGESSFGLVAALLDEDVSVLEALLRQQGTAERVYWICAFAVNQHAGICENVGMDQDSATGEVHPACDCGLPKMLNNTPPLSAGGQSIGCEMNKFDDMMALLAQRDPDFSQVVAVDAGFALFSRAWCVAELVKADEVCLKQHVKMHSREVLEDMTDSLRNLRVEDMEASRAEDVDFILNKIECTSEFNRKLQVLIFDKAGLLSNWRQLDAAHRMDVVKGPAEILEDMVADMQVVAGSVERPKGTARSPESIAPARDTVMLSGRFDKESRIAYFAKVEEELQKRGIRTFMVKAGPGEDFGLQTARGLVKARVLVAFCSSQYGQRTGAGFETFEELRFVQSHQREISLLPVKLCEVYPPEPPDEEGRSLCQLAFAPSLVYINGVDKDLNYIAASDVSEKIVQALDKMNLLEEVRERLPDR</sequence>
<keyword evidence="4" id="KW-1185">Reference proteome</keyword>
<feature type="transmembrane region" description="Helical" evidence="2">
    <location>
        <begin position="216"/>
        <end position="238"/>
    </location>
</feature>
<dbReference type="Proteomes" id="UP000604046">
    <property type="component" value="Unassembled WGS sequence"/>
</dbReference>
<evidence type="ECO:0000313" key="4">
    <source>
        <dbReference type="Proteomes" id="UP000604046"/>
    </source>
</evidence>